<keyword evidence="3" id="KW-0862">Zinc</keyword>
<dbReference type="InParanoid" id="A0A165B9K0"/>
<evidence type="ECO:0000256" key="3">
    <source>
        <dbReference type="ARBA" id="ARBA00022833"/>
    </source>
</evidence>
<dbReference type="InterPro" id="IPR000679">
    <property type="entry name" value="Znf_GATA"/>
</dbReference>
<evidence type="ECO:0000313" key="8">
    <source>
        <dbReference type="Proteomes" id="UP000077266"/>
    </source>
</evidence>
<dbReference type="SUPFAM" id="SSF57716">
    <property type="entry name" value="Glucocorticoid receptor-like (DNA-binding domain)"/>
    <property type="match status" value="1"/>
</dbReference>
<reference evidence="7 8" key="1">
    <citation type="journal article" date="2016" name="Mol. Biol. Evol.">
        <title>Comparative Genomics of Early-Diverging Mushroom-Forming Fungi Provides Insights into the Origins of Lignocellulose Decay Capabilities.</title>
        <authorList>
            <person name="Nagy L.G."/>
            <person name="Riley R."/>
            <person name="Tritt A."/>
            <person name="Adam C."/>
            <person name="Daum C."/>
            <person name="Floudas D."/>
            <person name="Sun H."/>
            <person name="Yadav J.S."/>
            <person name="Pangilinan J."/>
            <person name="Larsson K.H."/>
            <person name="Matsuura K."/>
            <person name="Barry K."/>
            <person name="Labutti K."/>
            <person name="Kuo R."/>
            <person name="Ohm R.A."/>
            <person name="Bhattacharya S.S."/>
            <person name="Shirouzu T."/>
            <person name="Yoshinaga Y."/>
            <person name="Martin F.M."/>
            <person name="Grigoriev I.V."/>
            <person name="Hibbett D.S."/>
        </authorList>
    </citation>
    <scope>NUCLEOTIDE SEQUENCE [LARGE SCALE GENOMIC DNA]</scope>
    <source>
        <strain evidence="7 8">HHB12029</strain>
    </source>
</reference>
<protein>
    <recommendedName>
        <fullName evidence="6">GATA-type domain-containing protein</fullName>
    </recommendedName>
</protein>
<evidence type="ECO:0000256" key="4">
    <source>
        <dbReference type="PROSITE-ProRule" id="PRU00094"/>
    </source>
</evidence>
<dbReference type="EMBL" id="KV426518">
    <property type="protein sequence ID" value="KZV80132.1"/>
    <property type="molecule type" value="Genomic_DNA"/>
</dbReference>
<dbReference type="GO" id="GO:0043565">
    <property type="term" value="F:sequence-specific DNA binding"/>
    <property type="evidence" value="ECO:0007669"/>
    <property type="project" value="InterPro"/>
</dbReference>
<keyword evidence="8" id="KW-1185">Reference proteome</keyword>
<feature type="compositionally biased region" description="Low complexity" evidence="5">
    <location>
        <begin position="51"/>
        <end position="66"/>
    </location>
</feature>
<dbReference type="SMART" id="SM00401">
    <property type="entry name" value="ZnF_GATA"/>
    <property type="match status" value="1"/>
</dbReference>
<feature type="region of interest" description="Disordered" evidence="5">
    <location>
        <begin position="223"/>
        <end position="263"/>
    </location>
</feature>
<dbReference type="GO" id="GO:0006355">
    <property type="term" value="P:regulation of DNA-templated transcription"/>
    <property type="evidence" value="ECO:0007669"/>
    <property type="project" value="InterPro"/>
</dbReference>
<keyword evidence="1" id="KW-0479">Metal-binding</keyword>
<evidence type="ECO:0000313" key="7">
    <source>
        <dbReference type="EMBL" id="KZV80132.1"/>
    </source>
</evidence>
<evidence type="ECO:0000256" key="5">
    <source>
        <dbReference type="SAM" id="MobiDB-lite"/>
    </source>
</evidence>
<dbReference type="OrthoDB" id="2162994at2759"/>
<dbReference type="Proteomes" id="UP000077266">
    <property type="component" value="Unassembled WGS sequence"/>
</dbReference>
<dbReference type="STRING" id="1314781.A0A165B9K0"/>
<accession>A0A165B9K0</accession>
<feature type="compositionally biased region" description="Polar residues" evidence="5">
    <location>
        <begin position="104"/>
        <end position="116"/>
    </location>
</feature>
<feature type="domain" description="GATA-type" evidence="6">
    <location>
        <begin position="257"/>
        <end position="292"/>
    </location>
</feature>
<dbReference type="PROSITE" id="PS50114">
    <property type="entry name" value="GATA_ZN_FINGER_2"/>
    <property type="match status" value="1"/>
</dbReference>
<name>A0A165B9K0_EXIGL</name>
<feature type="compositionally biased region" description="Basic and acidic residues" evidence="5">
    <location>
        <begin position="1"/>
        <end position="12"/>
    </location>
</feature>
<feature type="region of interest" description="Disordered" evidence="5">
    <location>
        <begin position="1"/>
        <end position="69"/>
    </location>
</feature>
<dbReference type="GO" id="GO:0008270">
    <property type="term" value="F:zinc ion binding"/>
    <property type="evidence" value="ECO:0007669"/>
    <property type="project" value="UniProtKB-KW"/>
</dbReference>
<dbReference type="Gene3D" id="3.30.50.10">
    <property type="entry name" value="Erythroid Transcription Factor GATA-1, subunit A"/>
    <property type="match status" value="1"/>
</dbReference>
<dbReference type="CDD" id="cd00202">
    <property type="entry name" value="ZnF_GATA"/>
    <property type="match status" value="1"/>
</dbReference>
<feature type="compositionally biased region" description="Polar residues" evidence="5">
    <location>
        <begin position="151"/>
        <end position="169"/>
    </location>
</feature>
<organism evidence="7 8">
    <name type="scientific">Exidia glandulosa HHB12029</name>
    <dbReference type="NCBI Taxonomy" id="1314781"/>
    <lineage>
        <taxon>Eukaryota</taxon>
        <taxon>Fungi</taxon>
        <taxon>Dikarya</taxon>
        <taxon>Basidiomycota</taxon>
        <taxon>Agaricomycotina</taxon>
        <taxon>Agaricomycetes</taxon>
        <taxon>Auriculariales</taxon>
        <taxon>Exidiaceae</taxon>
        <taxon>Exidia</taxon>
    </lineage>
</organism>
<feature type="region of interest" description="Disordered" evidence="5">
    <location>
        <begin position="91"/>
        <end position="186"/>
    </location>
</feature>
<dbReference type="PANTHER" id="PTHR45658">
    <property type="entry name" value="GATA TRANSCRIPTION FACTOR"/>
    <property type="match status" value="1"/>
</dbReference>
<evidence type="ECO:0000259" key="6">
    <source>
        <dbReference type="PROSITE" id="PS50114"/>
    </source>
</evidence>
<keyword evidence="2 4" id="KW-0863">Zinc-finger</keyword>
<dbReference type="InterPro" id="IPR013088">
    <property type="entry name" value="Znf_NHR/GATA"/>
</dbReference>
<gene>
    <name evidence="7" type="ORF">EXIGLDRAFT_756459</name>
</gene>
<dbReference type="Pfam" id="PF00320">
    <property type="entry name" value="GATA"/>
    <property type="match status" value="1"/>
</dbReference>
<evidence type="ECO:0000256" key="2">
    <source>
        <dbReference type="ARBA" id="ARBA00022771"/>
    </source>
</evidence>
<feature type="region of interest" description="Disordered" evidence="5">
    <location>
        <begin position="299"/>
        <end position="332"/>
    </location>
</feature>
<dbReference type="InterPro" id="IPR051140">
    <property type="entry name" value="GATA_TF"/>
</dbReference>
<sequence>MYPHRQGEEDPHSSPYAYGGAYNPPQQHAQQPLPPMRPASASGIHLASHASQQPYGYSSSQSMYSYDGAGFTGASPSFPAWQPQAYSQALPPLSQPTFAAPYGTGTTRPASLSTYATGGGSRDLQPGTSFIPPPPSTLSRSRQAPAHPSPLAQQPRRSSVDMQKMTSSYRAVAAAVSQPDMSTNDPATRHQRMQLLHQAHHNAMNALRDLDPTRAQSYVRERRSTLQSLPEGSRARAMSSGDLSRRAMASQPAANQGGDTRKCLGCDATATPEWRRGPKGPGTLCNACGLVYAKLLKKRMQENSQRSTGTASEAGPSTSRRRLNEGDDGSDG</sequence>
<evidence type="ECO:0000256" key="1">
    <source>
        <dbReference type="ARBA" id="ARBA00022723"/>
    </source>
</evidence>
<proteinExistence type="predicted"/>
<feature type="compositionally biased region" description="Polar residues" evidence="5">
    <location>
        <begin position="302"/>
        <end position="318"/>
    </location>
</feature>
<dbReference type="AlphaFoldDB" id="A0A165B9K0"/>